<keyword evidence="5 7" id="KW-1133">Transmembrane helix</keyword>
<dbReference type="InterPro" id="IPR001204">
    <property type="entry name" value="Phos_transporter"/>
</dbReference>
<dbReference type="Proteomes" id="UP000265515">
    <property type="component" value="Unassembled WGS sequence"/>
</dbReference>
<evidence type="ECO:0000256" key="2">
    <source>
        <dbReference type="ARBA" id="ARBA00022448"/>
    </source>
</evidence>
<feature type="transmembrane region" description="Helical" evidence="7">
    <location>
        <begin position="53"/>
        <end position="73"/>
    </location>
</feature>
<sequence>MAAESFHLDTQYYWVYIVSIIVSFAMAWAIGANDVANSFGTSVGSGALTMKQAVVIAWVFEFCGAFFLGGRVVETLKGGIVPPEIYVLNPSRTEFNRDGAELLMWGMFNALLVASTWIILATYYGMPISTTHSIIGAIIGFSIVAKGSDSVTWYKEDPKLDMRIGGFVAIVLSWVLTPFIGAVASMIVFGFTKRVILRASDAERRTLIALPFYYGITALIITFFIVYKGSPRLKLQNIGNGKATLIACGVGVGVGILAQLIGIPLARRRLDGLEERKARIEEAKARKKAIVEGPDAGSRGPAGVGAKTGVSPLLRDVENNAAEAGAQHHLSAWQRVKAWYFMIERKTVSHDLEFTEHTLGLHARAELFDERAEELFSFLQILTACAAAFAHGSNDTANAIGPLSSVYSLYRGETIKPDSKKPGHLMVEKVEVESWMLAMGGIAIGLGFAVWGWRMVRNLGGAVTMMTPSRGFTAELCAALTVVLASRFGMPISTTQTLVGATIGVGASDNWRNVDWVLFGKFVFTWVMTIAFAGLVTAGLFAYAVYSPSIQP</sequence>
<proteinExistence type="inferred from homology"/>
<evidence type="ECO:0000256" key="3">
    <source>
        <dbReference type="ARBA" id="ARBA00022592"/>
    </source>
</evidence>
<dbReference type="EMBL" id="BFEA01000756">
    <property type="protein sequence ID" value="GBG89710.1"/>
    <property type="molecule type" value="Genomic_DNA"/>
</dbReference>
<dbReference type="Pfam" id="PF01384">
    <property type="entry name" value="PHO4"/>
    <property type="match status" value="1"/>
</dbReference>
<feature type="transmembrane region" description="Helical" evidence="7">
    <location>
        <begin position="435"/>
        <end position="456"/>
    </location>
</feature>
<dbReference type="Gramene" id="GBG89710">
    <property type="protein sequence ID" value="GBG89710"/>
    <property type="gene ID" value="CBR_g49563"/>
</dbReference>
<keyword evidence="10" id="KW-1185">Reference proteome</keyword>
<evidence type="ECO:0000256" key="6">
    <source>
        <dbReference type="ARBA" id="ARBA00023136"/>
    </source>
</evidence>
<accession>A0A388M595</accession>
<evidence type="ECO:0000256" key="7">
    <source>
        <dbReference type="RuleBase" id="RU363058"/>
    </source>
</evidence>
<feature type="transmembrane region" description="Helical" evidence="7">
    <location>
        <begin position="242"/>
        <end position="266"/>
    </location>
</feature>
<evidence type="ECO:0000313" key="9">
    <source>
        <dbReference type="EMBL" id="GBG89710.1"/>
    </source>
</evidence>
<evidence type="ECO:0000313" key="10">
    <source>
        <dbReference type="Proteomes" id="UP000265515"/>
    </source>
</evidence>
<dbReference type="OMA" id="ATIYAIW"/>
<keyword evidence="8" id="KW-0175">Coiled coil</keyword>
<feature type="transmembrane region" description="Helical" evidence="7">
    <location>
        <begin position="523"/>
        <end position="546"/>
    </location>
</feature>
<organism evidence="9 10">
    <name type="scientific">Chara braunii</name>
    <name type="common">Braun's stonewort</name>
    <dbReference type="NCBI Taxonomy" id="69332"/>
    <lineage>
        <taxon>Eukaryota</taxon>
        <taxon>Viridiplantae</taxon>
        <taxon>Streptophyta</taxon>
        <taxon>Charophyceae</taxon>
        <taxon>Charales</taxon>
        <taxon>Characeae</taxon>
        <taxon>Chara</taxon>
    </lineage>
</organism>
<keyword evidence="4 7" id="KW-0812">Transmembrane</keyword>
<dbReference type="PANTHER" id="PTHR11101">
    <property type="entry name" value="PHOSPHATE TRANSPORTER"/>
    <property type="match status" value="1"/>
</dbReference>
<feature type="transmembrane region" description="Helical" evidence="7">
    <location>
        <begin position="12"/>
        <end position="32"/>
    </location>
</feature>
<dbReference type="GO" id="GO:0035435">
    <property type="term" value="P:phosphate ion transmembrane transport"/>
    <property type="evidence" value="ECO:0007669"/>
    <property type="project" value="TreeGrafter"/>
</dbReference>
<feature type="coiled-coil region" evidence="8">
    <location>
        <begin position="263"/>
        <end position="290"/>
    </location>
</feature>
<comment type="caution">
    <text evidence="9">The sequence shown here is derived from an EMBL/GenBank/DDBJ whole genome shotgun (WGS) entry which is preliminary data.</text>
</comment>
<evidence type="ECO:0000256" key="8">
    <source>
        <dbReference type="SAM" id="Coils"/>
    </source>
</evidence>
<feature type="transmembrane region" description="Helical" evidence="7">
    <location>
        <begin position="102"/>
        <end position="122"/>
    </location>
</feature>
<comment type="similarity">
    <text evidence="7">Belongs to the inorganic phosphate transporter (PiT) (TC 2.A.20) family.</text>
</comment>
<feature type="transmembrane region" description="Helical" evidence="7">
    <location>
        <begin position="212"/>
        <end position="230"/>
    </location>
</feature>
<dbReference type="GO" id="GO:0005315">
    <property type="term" value="F:phosphate transmembrane transporter activity"/>
    <property type="evidence" value="ECO:0007669"/>
    <property type="project" value="InterPro"/>
</dbReference>
<dbReference type="OrthoDB" id="260807at2759"/>
<comment type="function">
    <text evidence="7">Sodium-phosphate symporter.</text>
</comment>
<keyword evidence="2 7" id="KW-0813">Transport</keyword>
<evidence type="ECO:0000256" key="5">
    <source>
        <dbReference type="ARBA" id="ARBA00022989"/>
    </source>
</evidence>
<dbReference type="STRING" id="69332.A0A388M595"/>
<gene>
    <name evidence="9" type="ORF">CBR_g49563</name>
</gene>
<feature type="transmembrane region" description="Helical" evidence="7">
    <location>
        <begin position="134"/>
        <end position="154"/>
    </location>
</feature>
<name>A0A388M595_CHABU</name>
<dbReference type="GO" id="GO:0016020">
    <property type="term" value="C:membrane"/>
    <property type="evidence" value="ECO:0007669"/>
    <property type="project" value="UniProtKB-SubCell"/>
</dbReference>
<feature type="transmembrane region" description="Helical" evidence="7">
    <location>
        <begin position="166"/>
        <end position="191"/>
    </location>
</feature>
<dbReference type="PANTHER" id="PTHR11101:SF80">
    <property type="entry name" value="PHOSPHATE TRANSPORTER"/>
    <property type="match status" value="1"/>
</dbReference>
<keyword evidence="6 7" id="KW-0472">Membrane</keyword>
<protein>
    <recommendedName>
        <fullName evidence="7">Phosphate transporter</fullName>
    </recommendedName>
</protein>
<evidence type="ECO:0000256" key="1">
    <source>
        <dbReference type="ARBA" id="ARBA00004141"/>
    </source>
</evidence>
<keyword evidence="3 7" id="KW-0592">Phosphate transport</keyword>
<evidence type="ECO:0000256" key="4">
    <source>
        <dbReference type="ARBA" id="ARBA00022692"/>
    </source>
</evidence>
<comment type="subcellular location">
    <subcellularLocation>
        <location evidence="1 7">Membrane</location>
        <topology evidence="1 7">Multi-pass membrane protein</topology>
    </subcellularLocation>
</comment>
<dbReference type="AlphaFoldDB" id="A0A388M595"/>
<reference evidence="9 10" key="1">
    <citation type="journal article" date="2018" name="Cell">
        <title>The Chara Genome: Secondary Complexity and Implications for Plant Terrestrialization.</title>
        <authorList>
            <person name="Nishiyama T."/>
            <person name="Sakayama H."/>
            <person name="Vries J.D."/>
            <person name="Buschmann H."/>
            <person name="Saint-Marcoux D."/>
            <person name="Ullrich K.K."/>
            <person name="Haas F.B."/>
            <person name="Vanderstraeten L."/>
            <person name="Becker D."/>
            <person name="Lang D."/>
            <person name="Vosolsobe S."/>
            <person name="Rombauts S."/>
            <person name="Wilhelmsson P.K.I."/>
            <person name="Janitza P."/>
            <person name="Kern R."/>
            <person name="Heyl A."/>
            <person name="Rumpler F."/>
            <person name="Villalobos L.I.A.C."/>
            <person name="Clay J.M."/>
            <person name="Skokan R."/>
            <person name="Toyoda A."/>
            <person name="Suzuki Y."/>
            <person name="Kagoshima H."/>
            <person name="Schijlen E."/>
            <person name="Tajeshwar N."/>
            <person name="Catarino B."/>
            <person name="Hetherington A.J."/>
            <person name="Saltykova A."/>
            <person name="Bonnot C."/>
            <person name="Breuninger H."/>
            <person name="Symeonidi A."/>
            <person name="Radhakrishnan G.V."/>
            <person name="Van Nieuwerburgh F."/>
            <person name="Deforce D."/>
            <person name="Chang C."/>
            <person name="Karol K.G."/>
            <person name="Hedrich R."/>
            <person name="Ulvskov P."/>
            <person name="Glockner G."/>
            <person name="Delwiche C.F."/>
            <person name="Petrasek J."/>
            <person name="Van de Peer Y."/>
            <person name="Friml J."/>
            <person name="Beilby M."/>
            <person name="Dolan L."/>
            <person name="Kohara Y."/>
            <person name="Sugano S."/>
            <person name="Fujiyama A."/>
            <person name="Delaux P.-M."/>
            <person name="Quint M."/>
            <person name="TheiBen G."/>
            <person name="Hagemann M."/>
            <person name="Harholt J."/>
            <person name="Dunand C."/>
            <person name="Zachgo S."/>
            <person name="Langdale J."/>
            <person name="Maumus F."/>
            <person name="Straeten D.V.D."/>
            <person name="Gould S.B."/>
            <person name="Rensing S.A."/>
        </authorList>
    </citation>
    <scope>NUCLEOTIDE SEQUENCE [LARGE SCALE GENOMIC DNA]</scope>
    <source>
        <strain evidence="9 10">S276</strain>
    </source>
</reference>